<dbReference type="AlphaFoldDB" id="A0A952FTN0"/>
<dbReference type="PANTHER" id="PTHR38593:SF1">
    <property type="entry name" value="BLR2558 PROTEIN"/>
    <property type="match status" value="1"/>
</dbReference>
<accession>A0A952FTN0</accession>
<dbReference type="Gene3D" id="1.20.1260.10">
    <property type="match status" value="1"/>
</dbReference>
<comment type="caution">
    <text evidence="4">The sequence shown here is derived from an EMBL/GenBank/DDBJ whole genome shotgun (WGS) entry which is preliminary data.</text>
</comment>
<dbReference type="Proteomes" id="UP000700706">
    <property type="component" value="Unassembled WGS sequence"/>
</dbReference>
<keyword evidence="2" id="KW-0732">Signal</keyword>
<feature type="region of interest" description="Disordered" evidence="1">
    <location>
        <begin position="23"/>
        <end position="56"/>
    </location>
</feature>
<evidence type="ECO:0000256" key="1">
    <source>
        <dbReference type="SAM" id="MobiDB-lite"/>
    </source>
</evidence>
<gene>
    <name evidence="4" type="ORF">JF625_25065</name>
</gene>
<protein>
    <submittedName>
        <fullName evidence="4">DUF4142 domain-containing protein</fullName>
    </submittedName>
</protein>
<organism evidence="4 5">
    <name type="scientific">Inquilinus limosus</name>
    <dbReference type="NCBI Taxonomy" id="171674"/>
    <lineage>
        <taxon>Bacteria</taxon>
        <taxon>Pseudomonadati</taxon>
        <taxon>Pseudomonadota</taxon>
        <taxon>Alphaproteobacteria</taxon>
        <taxon>Rhodospirillales</taxon>
        <taxon>Rhodospirillaceae</taxon>
        <taxon>Inquilinus</taxon>
    </lineage>
</organism>
<reference evidence="4" key="1">
    <citation type="submission" date="2020-06" db="EMBL/GenBank/DDBJ databases">
        <title>Stable isotope informed genome-resolved metagenomics uncovers potential trophic interactions in rhizosphere soil.</title>
        <authorList>
            <person name="Starr E.P."/>
            <person name="Shi S."/>
            <person name="Blazewicz S.J."/>
            <person name="Koch B.J."/>
            <person name="Probst A.J."/>
            <person name="Hungate B.A."/>
            <person name="Pett-Ridge J."/>
            <person name="Firestone M.K."/>
            <person name="Banfield J.F."/>
        </authorList>
    </citation>
    <scope>NUCLEOTIDE SEQUENCE</scope>
    <source>
        <strain evidence="4">YM_69_17</strain>
    </source>
</reference>
<feature type="chain" id="PRO_5037991852" evidence="2">
    <location>
        <begin position="23"/>
        <end position="210"/>
    </location>
</feature>
<dbReference type="PANTHER" id="PTHR38593">
    <property type="entry name" value="BLR2558 PROTEIN"/>
    <property type="match status" value="1"/>
</dbReference>
<dbReference type="Pfam" id="PF13628">
    <property type="entry name" value="DUF4142"/>
    <property type="match status" value="1"/>
</dbReference>
<dbReference type="InterPro" id="IPR012347">
    <property type="entry name" value="Ferritin-like"/>
</dbReference>
<proteinExistence type="predicted"/>
<dbReference type="InterPro" id="IPR025419">
    <property type="entry name" value="DUF4142"/>
</dbReference>
<evidence type="ECO:0000313" key="5">
    <source>
        <dbReference type="Proteomes" id="UP000700706"/>
    </source>
</evidence>
<evidence type="ECO:0000256" key="2">
    <source>
        <dbReference type="SAM" id="SignalP"/>
    </source>
</evidence>
<feature type="signal peptide" evidence="2">
    <location>
        <begin position="1"/>
        <end position="22"/>
    </location>
</feature>
<evidence type="ECO:0000313" key="4">
    <source>
        <dbReference type="EMBL" id="MBW8728399.1"/>
    </source>
</evidence>
<feature type="domain" description="DUF4142" evidence="3">
    <location>
        <begin position="58"/>
        <end position="193"/>
    </location>
</feature>
<sequence length="210" mass="21862">MTERIAAAALAAFLLGATPGWAQTVDPTTPAPGNPATTPAGTPERKPGTPAPHRPNASDQVFAVAAAQGGLAEVTFGKLAEAQGGSDAVRDFGRQMVRDHGKANDRLAELAKAAGIVLPDEMDAEHQAIRDRLKGLKGADFDRAYIASQIADHQVTAQLLEYEIGAGQDEGLKGFATDTLPIVFHHLQMAQALATEMAVATTAPPVPKAK</sequence>
<dbReference type="EMBL" id="JAEKLZ010000402">
    <property type="protein sequence ID" value="MBW8728399.1"/>
    <property type="molecule type" value="Genomic_DNA"/>
</dbReference>
<evidence type="ECO:0000259" key="3">
    <source>
        <dbReference type="Pfam" id="PF13628"/>
    </source>
</evidence>
<name>A0A952FTN0_9PROT</name>